<name>A0AA49GQU4_9BACT</name>
<protein>
    <submittedName>
        <fullName evidence="2">Uncharacterized protein</fullName>
    </submittedName>
</protein>
<evidence type="ECO:0000256" key="1">
    <source>
        <dbReference type="SAM" id="Phobius"/>
    </source>
</evidence>
<dbReference type="EMBL" id="CP120682">
    <property type="protein sequence ID" value="WKN38286.1"/>
    <property type="molecule type" value="Genomic_DNA"/>
</dbReference>
<reference evidence="2" key="2">
    <citation type="journal article" date="2024" name="Antonie Van Leeuwenhoek">
        <title>Roseihalotalea indica gen. nov., sp. nov., a halophilic Bacteroidetes from mesopelagic Southwest Indian Ocean with higher carbohydrate metabolic potential.</title>
        <authorList>
            <person name="Chen B."/>
            <person name="Zhang M."/>
            <person name="Lin D."/>
            <person name="Ye J."/>
            <person name="Tang K."/>
        </authorList>
    </citation>
    <scope>NUCLEOTIDE SEQUENCE</scope>
    <source>
        <strain evidence="2">TK19036</strain>
    </source>
</reference>
<keyword evidence="1" id="KW-1133">Transmembrane helix</keyword>
<evidence type="ECO:0000313" key="2">
    <source>
        <dbReference type="EMBL" id="WKN38286.1"/>
    </source>
</evidence>
<gene>
    <name evidence="2" type="ORF">K4G66_06170</name>
</gene>
<organism evidence="2">
    <name type="scientific">Roseihalotalea indica</name>
    <dbReference type="NCBI Taxonomy" id="2867963"/>
    <lineage>
        <taxon>Bacteria</taxon>
        <taxon>Pseudomonadati</taxon>
        <taxon>Bacteroidota</taxon>
        <taxon>Cytophagia</taxon>
        <taxon>Cytophagales</taxon>
        <taxon>Catalimonadaceae</taxon>
        <taxon>Roseihalotalea</taxon>
    </lineage>
</organism>
<sequence length="216" mass="23918">MNERNIFVSVGGTATEKQESFVQAIEDRLRSENLVPTTVGRNTFSSDSPIKAVIECMNESSGAIIIALERTYFPHGLEKRGGTKEKELSEKKYATPWNQIEAALAYSNGLPIMVIVEEGVQEEGLLEKGYDWYVMSVKSDPSTLNSNEFNGVLSSWKRKVESYQTKKIKSFNQEDLAKLSVGEFIQILRPSQLWAILVAIAALVSGAFAIGSKLFG</sequence>
<reference evidence="2" key="1">
    <citation type="journal article" date="2023" name="Comput. Struct. Biotechnol. J.">
        <title>Discovery of a novel marine Bacteroidetes with a rich repertoire of carbohydrate-active enzymes.</title>
        <authorList>
            <person name="Chen B."/>
            <person name="Liu G."/>
            <person name="Chen Q."/>
            <person name="Wang H."/>
            <person name="Liu L."/>
            <person name="Tang K."/>
        </authorList>
    </citation>
    <scope>NUCLEOTIDE SEQUENCE</scope>
    <source>
        <strain evidence="2">TK19036</strain>
    </source>
</reference>
<accession>A0AA49GQU4</accession>
<keyword evidence="1" id="KW-0812">Transmembrane</keyword>
<feature type="transmembrane region" description="Helical" evidence="1">
    <location>
        <begin position="193"/>
        <end position="215"/>
    </location>
</feature>
<keyword evidence="1" id="KW-0472">Membrane</keyword>
<dbReference type="AlphaFoldDB" id="A0AA49GQU4"/>
<proteinExistence type="predicted"/>